<accession>A0A4J2ABN3</accession>
<dbReference type="InterPro" id="IPR000515">
    <property type="entry name" value="MetI-like"/>
</dbReference>
<evidence type="ECO:0000313" key="9">
    <source>
        <dbReference type="EMBL" id="VNQ15756.1"/>
    </source>
</evidence>
<dbReference type="CDD" id="cd06261">
    <property type="entry name" value="TM_PBP2"/>
    <property type="match status" value="1"/>
</dbReference>
<proteinExistence type="inferred from homology"/>
<feature type="transmembrane region" description="Helical" evidence="7">
    <location>
        <begin position="224"/>
        <end position="244"/>
    </location>
</feature>
<evidence type="ECO:0000256" key="1">
    <source>
        <dbReference type="ARBA" id="ARBA00004651"/>
    </source>
</evidence>
<sequence>MNQEILKKSKIQLTVEHIQKYWILYLMMIPATVLLILFTYGPMYGIIMAFQDFTVFKGYTGSPFVGLKHFQRLFSDPLFYRLFKNTFMVGVLDFLFSFPAPLIFALILNEVRKVRFKSVVQSISYLPHFIPLVIMVGIIFELFGSYGIINSLLSSLGMEPISFFTKSEWFLPLYIGSGVWKTIGWGSIIYMGALTNIDSTLYEAADMDGANRWHKMWHVTLPSLRPTVVTLFILNAGGIMQVGFEKVFLMSSPATYEVSDVLSTYVYRQGILNSDFSYSAAVGLFNNIVALLFVLLANKIAKKLGEEGIV</sequence>
<dbReference type="PANTHER" id="PTHR43227:SF11">
    <property type="entry name" value="BLL4140 PROTEIN"/>
    <property type="match status" value="1"/>
</dbReference>
<evidence type="ECO:0000256" key="2">
    <source>
        <dbReference type="ARBA" id="ARBA00022448"/>
    </source>
</evidence>
<dbReference type="EMBL" id="CAATHS010000001">
    <property type="protein sequence ID" value="VNQ15756.1"/>
    <property type="molecule type" value="Genomic_DNA"/>
</dbReference>
<name>A0A4J2ABN3_STREE</name>
<dbReference type="PANTHER" id="PTHR43227">
    <property type="entry name" value="BLL4140 PROTEIN"/>
    <property type="match status" value="1"/>
</dbReference>
<keyword evidence="2 7" id="KW-0813">Transport</keyword>
<comment type="subcellular location">
    <subcellularLocation>
        <location evidence="1 7">Cell membrane</location>
        <topology evidence="1 7">Multi-pass membrane protein</topology>
    </subcellularLocation>
</comment>
<keyword evidence="3" id="KW-1003">Cell membrane</keyword>
<dbReference type="AlphaFoldDB" id="A0A4J2ABN3"/>
<evidence type="ECO:0000256" key="5">
    <source>
        <dbReference type="ARBA" id="ARBA00022989"/>
    </source>
</evidence>
<evidence type="ECO:0000256" key="6">
    <source>
        <dbReference type="ARBA" id="ARBA00023136"/>
    </source>
</evidence>
<dbReference type="GO" id="GO:0005886">
    <property type="term" value="C:plasma membrane"/>
    <property type="evidence" value="ECO:0007669"/>
    <property type="project" value="UniProtKB-SubCell"/>
</dbReference>
<reference evidence="9" key="1">
    <citation type="submission" date="2019-04" db="EMBL/GenBank/DDBJ databases">
        <authorList>
            <consortium name="Pathogen Informatics"/>
        </authorList>
    </citation>
    <scope>NUCLEOTIDE SEQUENCE</scope>
    <source>
        <strain evidence="9">GPSC199</strain>
    </source>
</reference>
<dbReference type="InterPro" id="IPR035906">
    <property type="entry name" value="MetI-like_sf"/>
</dbReference>
<evidence type="ECO:0000256" key="4">
    <source>
        <dbReference type="ARBA" id="ARBA00022692"/>
    </source>
</evidence>
<evidence type="ECO:0000259" key="8">
    <source>
        <dbReference type="PROSITE" id="PS50928"/>
    </source>
</evidence>
<dbReference type="Pfam" id="PF00528">
    <property type="entry name" value="BPD_transp_1"/>
    <property type="match status" value="1"/>
</dbReference>
<feature type="transmembrane region" description="Helical" evidence="7">
    <location>
        <begin position="276"/>
        <end position="297"/>
    </location>
</feature>
<dbReference type="Gene3D" id="1.10.3720.10">
    <property type="entry name" value="MetI-like"/>
    <property type="match status" value="1"/>
</dbReference>
<comment type="similarity">
    <text evidence="7">Belongs to the binding-protein-dependent transport system permease family.</text>
</comment>
<protein>
    <submittedName>
        <fullName evidence="9">Protein LplB</fullName>
    </submittedName>
</protein>
<evidence type="ECO:0000256" key="3">
    <source>
        <dbReference type="ARBA" id="ARBA00022475"/>
    </source>
</evidence>
<keyword evidence="6 7" id="KW-0472">Membrane</keyword>
<organism evidence="9">
    <name type="scientific">Streptococcus pneumoniae</name>
    <dbReference type="NCBI Taxonomy" id="1313"/>
    <lineage>
        <taxon>Bacteria</taxon>
        <taxon>Bacillati</taxon>
        <taxon>Bacillota</taxon>
        <taxon>Bacilli</taxon>
        <taxon>Lactobacillales</taxon>
        <taxon>Streptococcaceae</taxon>
        <taxon>Streptococcus</taxon>
    </lineage>
</organism>
<keyword evidence="4 7" id="KW-0812">Transmembrane</keyword>
<feature type="transmembrane region" description="Helical" evidence="7">
    <location>
        <begin position="87"/>
        <end position="108"/>
    </location>
</feature>
<feature type="transmembrane region" description="Helical" evidence="7">
    <location>
        <begin position="169"/>
        <end position="191"/>
    </location>
</feature>
<dbReference type="RefSeq" id="WP_084674654.1">
    <property type="nucleotide sequence ID" value="NZ_FWSF01000003.1"/>
</dbReference>
<feature type="transmembrane region" description="Helical" evidence="7">
    <location>
        <begin position="129"/>
        <end position="149"/>
    </location>
</feature>
<keyword evidence="5 7" id="KW-1133">Transmembrane helix</keyword>
<feature type="domain" description="ABC transmembrane type-1" evidence="8">
    <location>
        <begin position="83"/>
        <end position="297"/>
    </location>
</feature>
<dbReference type="SUPFAM" id="SSF161098">
    <property type="entry name" value="MetI-like"/>
    <property type="match status" value="1"/>
</dbReference>
<evidence type="ECO:0000256" key="7">
    <source>
        <dbReference type="RuleBase" id="RU363032"/>
    </source>
</evidence>
<gene>
    <name evidence="9" type="primary">ycjO_1</name>
    <name evidence="9" type="ORF">SAMEA3353537_00099</name>
</gene>
<dbReference type="InterPro" id="IPR050809">
    <property type="entry name" value="UgpAE/MalFG_permease"/>
</dbReference>
<dbReference type="PROSITE" id="PS50928">
    <property type="entry name" value="ABC_TM1"/>
    <property type="match status" value="1"/>
</dbReference>
<dbReference type="GO" id="GO:0055085">
    <property type="term" value="P:transmembrane transport"/>
    <property type="evidence" value="ECO:0007669"/>
    <property type="project" value="InterPro"/>
</dbReference>
<feature type="transmembrane region" description="Helical" evidence="7">
    <location>
        <begin position="21"/>
        <end position="40"/>
    </location>
</feature>